<dbReference type="Proteomes" id="UP000268014">
    <property type="component" value="Unassembled WGS sequence"/>
</dbReference>
<organism evidence="3">
    <name type="scientific">Haemonchus placei</name>
    <name type="common">Barber's pole worm</name>
    <dbReference type="NCBI Taxonomy" id="6290"/>
    <lineage>
        <taxon>Eukaryota</taxon>
        <taxon>Metazoa</taxon>
        <taxon>Ecdysozoa</taxon>
        <taxon>Nematoda</taxon>
        <taxon>Chromadorea</taxon>
        <taxon>Rhabditida</taxon>
        <taxon>Rhabditina</taxon>
        <taxon>Rhabditomorpha</taxon>
        <taxon>Strongyloidea</taxon>
        <taxon>Trichostrongylidae</taxon>
        <taxon>Haemonchus</taxon>
    </lineage>
</organism>
<dbReference type="WBParaSite" id="HPLM_0000131901-mRNA-1">
    <property type="protein sequence ID" value="HPLM_0000131901-mRNA-1"/>
    <property type="gene ID" value="HPLM_0000131901"/>
</dbReference>
<protein>
    <submittedName>
        <fullName evidence="3">Ig-like domain-containing protein</fullName>
    </submittedName>
</protein>
<gene>
    <name evidence="1" type="ORF">HPLM_LOCUS1317</name>
</gene>
<dbReference type="AlphaFoldDB" id="A0A0N4VVJ9"/>
<name>A0A0N4VVJ9_HAEPC</name>
<keyword evidence="2" id="KW-1185">Reference proteome</keyword>
<reference evidence="1 2" key="2">
    <citation type="submission" date="2018-11" db="EMBL/GenBank/DDBJ databases">
        <authorList>
            <consortium name="Pathogen Informatics"/>
        </authorList>
    </citation>
    <scope>NUCLEOTIDE SEQUENCE [LARGE SCALE GENOMIC DNA]</scope>
    <source>
        <strain evidence="1 2">MHpl1</strain>
    </source>
</reference>
<dbReference type="EMBL" id="UZAF01001676">
    <property type="protein sequence ID" value="VDO08931.1"/>
    <property type="molecule type" value="Genomic_DNA"/>
</dbReference>
<dbReference type="InterPro" id="IPR036179">
    <property type="entry name" value="Ig-like_dom_sf"/>
</dbReference>
<evidence type="ECO:0000313" key="1">
    <source>
        <dbReference type="EMBL" id="VDO08931.1"/>
    </source>
</evidence>
<dbReference type="SUPFAM" id="SSF48726">
    <property type="entry name" value="Immunoglobulin"/>
    <property type="match status" value="1"/>
</dbReference>
<dbReference type="CDD" id="cd00096">
    <property type="entry name" value="Ig"/>
    <property type="match status" value="1"/>
</dbReference>
<dbReference type="OrthoDB" id="5795972at2759"/>
<evidence type="ECO:0000313" key="2">
    <source>
        <dbReference type="Proteomes" id="UP000268014"/>
    </source>
</evidence>
<reference evidence="3" key="1">
    <citation type="submission" date="2017-02" db="UniProtKB">
        <authorList>
            <consortium name="WormBaseParasite"/>
        </authorList>
    </citation>
    <scope>IDENTIFICATION</scope>
</reference>
<proteinExistence type="predicted"/>
<accession>A0A0N4VVJ9</accession>
<evidence type="ECO:0000313" key="3">
    <source>
        <dbReference type="WBParaSite" id="HPLM_0000131901-mRNA-1"/>
    </source>
</evidence>
<sequence>MEKIWKKDSELNFNTAHIIFAENNQSIRFTSLLPNYSGNYVCCVRNIGEKEYYCTDRNLTVIAPLDNLTQILDTSAKFSEEPINQTTLVIRLGPNDQLYAHKAQTYLLKLFNGSVSNIHCNFNGNMTSMETNFNVGVSKENLDNEKGHTGYLDG</sequence>